<dbReference type="KEGG" id="meme:HYG87_03705"/>
<comment type="subcellular location">
    <subcellularLocation>
        <location evidence="5">Cell membrane</location>
        <topology evidence="5">Multi-pass membrane protein</topology>
    </subcellularLocation>
    <subcellularLocation>
        <location evidence="1">Membrane</location>
        <topology evidence="1">Multi-pass membrane protein</topology>
    </subcellularLocation>
</comment>
<dbReference type="Pfam" id="PF01925">
    <property type="entry name" value="TauE"/>
    <property type="match status" value="1"/>
</dbReference>
<feature type="transmembrane region" description="Helical" evidence="5">
    <location>
        <begin position="6"/>
        <end position="39"/>
    </location>
</feature>
<feature type="transmembrane region" description="Helical" evidence="5">
    <location>
        <begin position="250"/>
        <end position="274"/>
    </location>
</feature>
<dbReference type="PANTHER" id="PTHR43483:SF3">
    <property type="entry name" value="MEMBRANE TRANSPORTER PROTEIN HI_0806-RELATED"/>
    <property type="match status" value="1"/>
</dbReference>
<feature type="transmembrane region" description="Helical" evidence="5">
    <location>
        <begin position="215"/>
        <end position="238"/>
    </location>
</feature>
<dbReference type="AlphaFoldDB" id="A0A8T8K378"/>
<evidence type="ECO:0000256" key="4">
    <source>
        <dbReference type="ARBA" id="ARBA00023136"/>
    </source>
</evidence>
<dbReference type="Proteomes" id="UP000681041">
    <property type="component" value="Chromosome"/>
</dbReference>
<reference evidence="6" key="1">
    <citation type="submission" date="2020-07" db="EMBL/GenBank/DDBJ databases">
        <title>Methanobacterium. sp. MethCan genome.</title>
        <authorList>
            <person name="Postec A."/>
            <person name="Quemeneur M."/>
        </authorList>
    </citation>
    <scope>NUCLEOTIDE SEQUENCE</scope>
    <source>
        <strain evidence="6">MethCAN</strain>
    </source>
</reference>
<dbReference type="GeneID" id="64819840"/>
<feature type="transmembrane region" description="Helical" evidence="5">
    <location>
        <begin position="147"/>
        <end position="175"/>
    </location>
</feature>
<dbReference type="RefSeq" id="WP_211533884.1">
    <property type="nucleotide sequence ID" value="NZ_CP058560.1"/>
</dbReference>
<evidence type="ECO:0000313" key="6">
    <source>
        <dbReference type="EMBL" id="QUH22938.1"/>
    </source>
</evidence>
<keyword evidence="2 5" id="KW-0812">Transmembrane</keyword>
<protein>
    <recommendedName>
        <fullName evidence="5">Probable membrane transporter protein</fullName>
    </recommendedName>
</protein>
<dbReference type="GO" id="GO:0005886">
    <property type="term" value="C:plasma membrane"/>
    <property type="evidence" value="ECO:0007669"/>
    <property type="project" value="UniProtKB-SubCell"/>
</dbReference>
<evidence type="ECO:0000256" key="5">
    <source>
        <dbReference type="RuleBase" id="RU363041"/>
    </source>
</evidence>
<keyword evidence="5" id="KW-1003">Cell membrane</keyword>
<feature type="transmembrane region" description="Helical" evidence="5">
    <location>
        <begin position="51"/>
        <end position="72"/>
    </location>
</feature>
<feature type="transmembrane region" description="Helical" evidence="5">
    <location>
        <begin position="110"/>
        <end position="127"/>
    </location>
</feature>
<feature type="transmembrane region" description="Helical" evidence="5">
    <location>
        <begin position="84"/>
        <end position="103"/>
    </location>
</feature>
<evidence type="ECO:0000256" key="2">
    <source>
        <dbReference type="ARBA" id="ARBA00022692"/>
    </source>
</evidence>
<dbReference type="InterPro" id="IPR002781">
    <property type="entry name" value="TM_pro_TauE-like"/>
</dbReference>
<keyword evidence="4 5" id="KW-0472">Membrane</keyword>
<keyword evidence="7" id="KW-1185">Reference proteome</keyword>
<organism evidence="6 7">
    <name type="scientific">Methanobacterium alkalithermotolerans</name>
    <dbReference type="NCBI Taxonomy" id="2731220"/>
    <lineage>
        <taxon>Archaea</taxon>
        <taxon>Methanobacteriati</taxon>
        <taxon>Methanobacteriota</taxon>
        <taxon>Methanomada group</taxon>
        <taxon>Methanobacteria</taxon>
        <taxon>Methanobacteriales</taxon>
        <taxon>Methanobacteriaceae</taxon>
        <taxon>Methanobacterium</taxon>
    </lineage>
</organism>
<dbReference type="PANTHER" id="PTHR43483">
    <property type="entry name" value="MEMBRANE TRANSPORTER PROTEIN HI_0806-RELATED"/>
    <property type="match status" value="1"/>
</dbReference>
<accession>A0A8T8K378</accession>
<evidence type="ECO:0000313" key="7">
    <source>
        <dbReference type="Proteomes" id="UP000681041"/>
    </source>
</evidence>
<name>A0A8T8K378_9EURY</name>
<feature type="transmembrane region" description="Helical" evidence="5">
    <location>
        <begin position="182"/>
        <end position="203"/>
    </location>
</feature>
<proteinExistence type="inferred from homology"/>
<dbReference type="OrthoDB" id="82244at2157"/>
<sequence length="276" mass="29685">METFLEFIIILLITGAVVGFSTGLLGVGGGFLMVPIQFFLLQSTGISPDMAIRIAFGTSLAVILPTAISGSYRHYCNKCVLLKPAIYMGITGFSGGFIGGYIASITPANILTFIFSILLFFVAYQILKYQKVPGGKTKNLNPYHLLFWGFLAGVCSGLLGIGGGVILVPVMLILLGFSMLEAVGTSTVVILLTSVGGILSYIYQGLNIPNLPPYSAGYVNLLQFLLLSIFSIPLAYLGSYYAHKIPEKQLRYLFAVILIFIALKLSGLFELIGIPL</sequence>
<keyword evidence="3 5" id="KW-1133">Transmembrane helix</keyword>
<comment type="similarity">
    <text evidence="5">Belongs to the 4-toluene sulfonate uptake permease (TSUP) (TC 2.A.102) family.</text>
</comment>
<dbReference type="EMBL" id="CP058560">
    <property type="protein sequence ID" value="QUH22938.1"/>
    <property type="molecule type" value="Genomic_DNA"/>
</dbReference>
<gene>
    <name evidence="6" type="ORF">HYG87_03705</name>
</gene>
<evidence type="ECO:0000256" key="1">
    <source>
        <dbReference type="ARBA" id="ARBA00004141"/>
    </source>
</evidence>
<evidence type="ECO:0000256" key="3">
    <source>
        <dbReference type="ARBA" id="ARBA00022989"/>
    </source>
</evidence>